<protein>
    <submittedName>
        <fullName evidence="2">Uncharacterized protein</fullName>
    </submittedName>
</protein>
<dbReference type="AlphaFoldDB" id="A0A933S008"/>
<feature type="region of interest" description="Disordered" evidence="1">
    <location>
        <begin position="1"/>
        <end position="29"/>
    </location>
</feature>
<gene>
    <name evidence="2" type="ORF">HZA66_17565</name>
</gene>
<reference evidence="2" key="1">
    <citation type="submission" date="2020-07" db="EMBL/GenBank/DDBJ databases">
        <title>Huge and variable diversity of episymbiotic CPR bacteria and DPANN archaea in groundwater ecosystems.</title>
        <authorList>
            <person name="He C.Y."/>
            <person name="Keren R."/>
            <person name="Whittaker M."/>
            <person name="Farag I.F."/>
            <person name="Doudna J."/>
            <person name="Cate J.H.D."/>
            <person name="Banfield J.F."/>
        </authorList>
    </citation>
    <scope>NUCLEOTIDE SEQUENCE</scope>
    <source>
        <strain evidence="2">NC_groundwater_1818_Pr3_B-0.1um_66_35</strain>
    </source>
</reference>
<proteinExistence type="predicted"/>
<evidence type="ECO:0000256" key="1">
    <source>
        <dbReference type="SAM" id="MobiDB-lite"/>
    </source>
</evidence>
<organism evidence="2 3">
    <name type="scientific">Rhodopseudomonas palustris</name>
    <dbReference type="NCBI Taxonomy" id="1076"/>
    <lineage>
        <taxon>Bacteria</taxon>
        <taxon>Pseudomonadati</taxon>
        <taxon>Pseudomonadota</taxon>
        <taxon>Alphaproteobacteria</taxon>
        <taxon>Hyphomicrobiales</taxon>
        <taxon>Nitrobacteraceae</taxon>
        <taxon>Rhodopseudomonas</taxon>
    </lineage>
</organism>
<accession>A0A933S008</accession>
<feature type="compositionally biased region" description="Polar residues" evidence="1">
    <location>
        <begin position="1"/>
        <end position="18"/>
    </location>
</feature>
<dbReference type="Proteomes" id="UP000782519">
    <property type="component" value="Unassembled WGS sequence"/>
</dbReference>
<sequence>MRTLLASSAARTPPSTQLERPGLSKPTRPRFSIRAKPSDWLAADAGGPFIDAIFESVRDGIDRAVLTWPEPPGGAFVAACIALREARCNGRLSHATFGYWPWRDGSTWAARLVLVNPNDIATAARDAINDPKGRDWKLAGLAHESLEMIEIRLRDLDQKLADATSVLSEEAIVVRSPTLLETTVVFDPRRSRGGAPYQPASETILRRVRRHTLLTEKNAGLTDHFRLAGDPGTTPFALFGLPAAKRPEELARYVRSDRITLLGLDAVIVDLTKAGRSELPDQWESPLEALLRSLDDTPGRRPGVIVLADDASTFRRATRVMKATAGARHPKSRIIELGVYLDHRGLLGPAAVFPQTMHGIAFQADIKDASLAPLRERLVSLGRTLREDGSSATKNVSRTLAFLRRAASLPMGLAEARRITDVLYDADDEVDAAIRSMFRPRMVLGALRQATEIAPGQASEITSLADAIDAKVVEWEAETPVSLKLSTLMDMAEWNAASTVLAFPDRRIAETYLASDRALTCACAVIDHRGIFELSPQAGIKRIIVVGPSTQAVRALLTTSLDPNLVLFLGDTAGSALLSAELAPLHRLAAFAPIASRVTALTEALRRGGTDETLDVAEAEFRMTVSDQEERIDLTQANEAYRGPVVEMRTRRGLVLRYRPTSDVLLLSPGETRPFEKINARDVEPGDSILVLKNDVRELIRRALAGSRKSISELGLYHRSIADIRARLPGLTVIDKARRVLRDIQRDTPSVPDTEVHNIVRWLNAADAPIKIDGARQPGAARDWPRFRAFMLAAGINEMLARTYWDAAITPSRSYRAQEGHLFNQRVVQFVLDPEAATAWASMRDVWQQVLEGVDAIEDVKTLREDGRNG</sequence>
<evidence type="ECO:0000313" key="3">
    <source>
        <dbReference type="Proteomes" id="UP000782519"/>
    </source>
</evidence>
<comment type="caution">
    <text evidence="2">The sequence shown here is derived from an EMBL/GenBank/DDBJ whole genome shotgun (WGS) entry which is preliminary data.</text>
</comment>
<name>A0A933S008_RHOPL</name>
<evidence type="ECO:0000313" key="2">
    <source>
        <dbReference type="EMBL" id="MBI5131250.1"/>
    </source>
</evidence>
<dbReference type="EMBL" id="JACRJB010000052">
    <property type="protein sequence ID" value="MBI5131250.1"/>
    <property type="molecule type" value="Genomic_DNA"/>
</dbReference>